<dbReference type="OrthoDB" id="1098521at2"/>
<comment type="caution">
    <text evidence="2">The sequence shown here is derived from an EMBL/GenBank/DDBJ whole genome shotgun (WGS) entry which is preliminary data.</text>
</comment>
<dbReference type="EMBL" id="VIAR01000005">
    <property type="protein sequence ID" value="TQD39131.1"/>
    <property type="molecule type" value="Genomic_DNA"/>
</dbReference>
<reference evidence="2 3" key="1">
    <citation type="submission" date="2019-06" db="EMBL/GenBank/DDBJ databases">
        <title>Flavibacter putida gen. nov., sp. nov., a novel marine bacterium of the family Flavobacteriaceae isolated from coastal seawater.</title>
        <authorList>
            <person name="Feng X."/>
        </authorList>
    </citation>
    <scope>NUCLEOTIDE SEQUENCE [LARGE SCALE GENOMIC DNA]</scope>
    <source>
        <strain evidence="2 3">PLHSN227</strain>
    </source>
</reference>
<accession>A0A507ZRF6</accession>
<feature type="transmembrane region" description="Helical" evidence="1">
    <location>
        <begin position="72"/>
        <end position="91"/>
    </location>
</feature>
<dbReference type="RefSeq" id="WP_141421580.1">
    <property type="nucleotide sequence ID" value="NZ_VIAR01000005.1"/>
</dbReference>
<proteinExistence type="predicted"/>
<keyword evidence="1" id="KW-1133">Transmembrane helix</keyword>
<protein>
    <submittedName>
        <fullName evidence="2">Uncharacterized protein</fullName>
    </submittedName>
</protein>
<evidence type="ECO:0000256" key="1">
    <source>
        <dbReference type="SAM" id="Phobius"/>
    </source>
</evidence>
<dbReference type="AlphaFoldDB" id="A0A507ZRF6"/>
<evidence type="ECO:0000313" key="3">
    <source>
        <dbReference type="Proteomes" id="UP000317169"/>
    </source>
</evidence>
<dbReference type="Proteomes" id="UP000317169">
    <property type="component" value="Unassembled WGS sequence"/>
</dbReference>
<gene>
    <name evidence="2" type="ORF">FKR84_06985</name>
</gene>
<evidence type="ECO:0000313" key="2">
    <source>
        <dbReference type="EMBL" id="TQD39131.1"/>
    </source>
</evidence>
<keyword evidence="1" id="KW-0812">Transmembrane</keyword>
<keyword evidence="1" id="KW-0472">Membrane</keyword>
<sequence length="146" mass="16910">MERVEINKIIDRYFEGETSLQEEKRLRTYFNSEKVTPELEPYKAMFAFYENESKKSTSVEIPAEKKVSKKHAYKWTAIATVLIILAGYGVFKTNTTGVEQEKIANHDLAVQQTQDLLYMLTDAISTGQQQIDYLNEFSKTKNKILK</sequence>
<name>A0A507ZRF6_9FLAO</name>
<organism evidence="2 3">
    <name type="scientific">Haloflavibacter putidus</name>
    <dbReference type="NCBI Taxonomy" id="2576776"/>
    <lineage>
        <taxon>Bacteria</taxon>
        <taxon>Pseudomonadati</taxon>
        <taxon>Bacteroidota</taxon>
        <taxon>Flavobacteriia</taxon>
        <taxon>Flavobacteriales</taxon>
        <taxon>Flavobacteriaceae</taxon>
        <taxon>Haloflavibacter</taxon>
    </lineage>
</organism>
<keyword evidence="3" id="KW-1185">Reference proteome</keyword>